<comment type="caution">
    <text evidence="2">The sequence shown here is derived from an EMBL/GenBank/DDBJ whole genome shotgun (WGS) entry which is preliminary data.</text>
</comment>
<sequence length="74" mass="8322">MINVASARSIPDGRPNAERTWNSRSLSTSSVNRYPSTTNARGCKAGLDWKHVDVTKLAHLNLQRLMVSDWLQNK</sequence>
<organism evidence="2 3">
    <name type="scientific">Puccinia graminis f. sp. tritici</name>
    <dbReference type="NCBI Taxonomy" id="56615"/>
    <lineage>
        <taxon>Eukaryota</taxon>
        <taxon>Fungi</taxon>
        <taxon>Dikarya</taxon>
        <taxon>Basidiomycota</taxon>
        <taxon>Pucciniomycotina</taxon>
        <taxon>Pucciniomycetes</taxon>
        <taxon>Pucciniales</taxon>
        <taxon>Pucciniaceae</taxon>
        <taxon>Puccinia</taxon>
    </lineage>
</organism>
<name>A0A5B0LJA8_PUCGR</name>
<gene>
    <name evidence="2" type="ORF">PGTUg99_011833</name>
</gene>
<dbReference type="AlphaFoldDB" id="A0A5B0LJA8"/>
<feature type="compositionally biased region" description="Polar residues" evidence="1">
    <location>
        <begin position="19"/>
        <end position="37"/>
    </location>
</feature>
<proteinExistence type="predicted"/>
<evidence type="ECO:0000313" key="2">
    <source>
        <dbReference type="EMBL" id="KAA1063970.1"/>
    </source>
</evidence>
<evidence type="ECO:0000313" key="3">
    <source>
        <dbReference type="Proteomes" id="UP000325313"/>
    </source>
</evidence>
<evidence type="ECO:0000256" key="1">
    <source>
        <dbReference type="SAM" id="MobiDB-lite"/>
    </source>
</evidence>
<feature type="region of interest" description="Disordered" evidence="1">
    <location>
        <begin position="1"/>
        <end position="37"/>
    </location>
</feature>
<dbReference type="EMBL" id="VDEP01000518">
    <property type="protein sequence ID" value="KAA1063970.1"/>
    <property type="molecule type" value="Genomic_DNA"/>
</dbReference>
<dbReference type="Proteomes" id="UP000325313">
    <property type="component" value="Unassembled WGS sequence"/>
</dbReference>
<reference evidence="2 3" key="1">
    <citation type="submission" date="2019-05" db="EMBL/GenBank/DDBJ databases">
        <title>Emergence of the Ug99 lineage of the wheat stem rust pathogen through somatic hybridization.</title>
        <authorList>
            <person name="Li F."/>
            <person name="Upadhyaya N.M."/>
            <person name="Sperschneider J."/>
            <person name="Matny O."/>
            <person name="Nguyen-Phuc H."/>
            <person name="Mago R."/>
            <person name="Raley C."/>
            <person name="Miller M.E."/>
            <person name="Silverstein K.A.T."/>
            <person name="Henningsen E."/>
            <person name="Hirsch C.D."/>
            <person name="Visser B."/>
            <person name="Pretorius Z.A."/>
            <person name="Steffenson B.J."/>
            <person name="Schwessinger B."/>
            <person name="Dodds P.N."/>
            <person name="Figueroa M."/>
        </authorList>
    </citation>
    <scope>NUCLEOTIDE SEQUENCE [LARGE SCALE GENOMIC DNA]</scope>
    <source>
        <strain evidence="2 3">Ug99</strain>
    </source>
</reference>
<protein>
    <submittedName>
        <fullName evidence="2">Uncharacterized protein</fullName>
    </submittedName>
</protein>
<accession>A0A5B0LJA8</accession>